<evidence type="ECO:0008006" key="3">
    <source>
        <dbReference type="Google" id="ProtNLM"/>
    </source>
</evidence>
<sequence>MADDDDIVLLACAMAVAAAALAIKDELIDDDPPDRKPQLRFMRPETSYLDYLDMQRDLLHDRGDRVIYDIFRMDDASLHVLVAMAKPYLPGPNGFYGEDINDPRRLAASCAAFATKDPSLGACIGAIDGTHIPVVVPVPMSERYRNRYAILVLASSHPRYPFVIEASLGAMSLATSAQPVAFRFLPADTTYCGLLATLRNESLELARPARRGHHVPAKKEL</sequence>
<dbReference type="OrthoDB" id="129044at2759"/>
<keyword evidence="2" id="KW-1185">Reference proteome</keyword>
<organism evidence="1 2">
    <name type="scientific">Saprolegnia diclina (strain VS20)</name>
    <dbReference type="NCBI Taxonomy" id="1156394"/>
    <lineage>
        <taxon>Eukaryota</taxon>
        <taxon>Sar</taxon>
        <taxon>Stramenopiles</taxon>
        <taxon>Oomycota</taxon>
        <taxon>Saprolegniomycetes</taxon>
        <taxon>Saprolegniales</taxon>
        <taxon>Saprolegniaceae</taxon>
        <taxon>Saprolegnia</taxon>
    </lineage>
</organism>
<accession>T0RIC6</accession>
<evidence type="ECO:0000313" key="1">
    <source>
        <dbReference type="EMBL" id="EQC29582.1"/>
    </source>
</evidence>
<dbReference type="GeneID" id="19953318"/>
<gene>
    <name evidence="1" type="ORF">SDRG_12591</name>
</gene>
<name>T0RIC6_SAPDV</name>
<evidence type="ECO:0000313" key="2">
    <source>
        <dbReference type="Proteomes" id="UP000030762"/>
    </source>
</evidence>
<protein>
    <recommendedName>
        <fullName evidence="3">DDE Tnp4 domain-containing protein</fullName>
    </recommendedName>
</protein>
<dbReference type="AlphaFoldDB" id="T0RIC6"/>
<dbReference type="VEuPathDB" id="FungiDB:SDRG_12591"/>
<dbReference type="STRING" id="1156394.T0RIC6"/>
<dbReference type="RefSeq" id="XP_008616886.1">
    <property type="nucleotide sequence ID" value="XM_008618664.1"/>
</dbReference>
<proteinExistence type="predicted"/>
<reference evidence="1 2" key="1">
    <citation type="submission" date="2012-04" db="EMBL/GenBank/DDBJ databases">
        <title>The Genome Sequence of Saprolegnia declina VS20.</title>
        <authorList>
            <consortium name="The Broad Institute Genome Sequencing Platform"/>
            <person name="Russ C."/>
            <person name="Nusbaum C."/>
            <person name="Tyler B."/>
            <person name="van West P."/>
            <person name="Dieguez-Uribeondo J."/>
            <person name="de Bruijn I."/>
            <person name="Tripathy S."/>
            <person name="Jiang R."/>
            <person name="Young S.K."/>
            <person name="Zeng Q."/>
            <person name="Gargeya S."/>
            <person name="Fitzgerald M."/>
            <person name="Haas B."/>
            <person name="Abouelleil A."/>
            <person name="Alvarado L."/>
            <person name="Arachchi H.M."/>
            <person name="Berlin A."/>
            <person name="Chapman S.B."/>
            <person name="Goldberg J."/>
            <person name="Griggs A."/>
            <person name="Gujja S."/>
            <person name="Hansen M."/>
            <person name="Howarth C."/>
            <person name="Imamovic A."/>
            <person name="Larimer J."/>
            <person name="McCowen C."/>
            <person name="Montmayeur A."/>
            <person name="Murphy C."/>
            <person name="Neiman D."/>
            <person name="Pearson M."/>
            <person name="Priest M."/>
            <person name="Roberts A."/>
            <person name="Saif S."/>
            <person name="Shea T."/>
            <person name="Sisk P."/>
            <person name="Sykes S."/>
            <person name="Wortman J."/>
            <person name="Nusbaum C."/>
            <person name="Birren B."/>
        </authorList>
    </citation>
    <scope>NUCLEOTIDE SEQUENCE [LARGE SCALE GENOMIC DNA]</scope>
    <source>
        <strain evidence="1 2">VS20</strain>
    </source>
</reference>
<dbReference type="InParanoid" id="T0RIC6"/>
<dbReference type="EMBL" id="JH767182">
    <property type="protein sequence ID" value="EQC29582.1"/>
    <property type="molecule type" value="Genomic_DNA"/>
</dbReference>
<dbReference type="Proteomes" id="UP000030762">
    <property type="component" value="Unassembled WGS sequence"/>
</dbReference>